<evidence type="ECO:0000313" key="3">
    <source>
        <dbReference type="Proteomes" id="UP000251891"/>
    </source>
</evidence>
<evidence type="ECO:0000256" key="1">
    <source>
        <dbReference type="PIRSR" id="PIRSR016184-1"/>
    </source>
</evidence>
<organism evidence="2 3">
    <name type="scientific">Actinomadura craniellae</name>
    <dbReference type="NCBI Taxonomy" id="2231787"/>
    <lineage>
        <taxon>Bacteria</taxon>
        <taxon>Bacillati</taxon>
        <taxon>Actinomycetota</taxon>
        <taxon>Actinomycetes</taxon>
        <taxon>Streptosporangiales</taxon>
        <taxon>Thermomonosporaceae</taxon>
        <taxon>Actinomadura</taxon>
    </lineage>
</organism>
<dbReference type="GO" id="GO:0016853">
    <property type="term" value="F:isomerase activity"/>
    <property type="evidence" value="ECO:0007669"/>
    <property type="project" value="TreeGrafter"/>
</dbReference>
<dbReference type="Gene3D" id="3.10.310.10">
    <property type="entry name" value="Diaminopimelate Epimerase, Chain A, domain 1"/>
    <property type="match status" value="2"/>
</dbReference>
<dbReference type="AlphaFoldDB" id="A0A365H0J0"/>
<evidence type="ECO:0000313" key="2">
    <source>
        <dbReference type="EMBL" id="RAY12602.1"/>
    </source>
</evidence>
<feature type="active site" evidence="1">
    <location>
        <position position="45"/>
    </location>
</feature>
<protein>
    <submittedName>
        <fullName evidence="2">Phenazine biosynthesis protein PhzF</fullName>
    </submittedName>
</protein>
<dbReference type="GO" id="GO:0005737">
    <property type="term" value="C:cytoplasm"/>
    <property type="evidence" value="ECO:0007669"/>
    <property type="project" value="TreeGrafter"/>
</dbReference>
<reference evidence="2 3" key="1">
    <citation type="submission" date="2018-06" db="EMBL/GenBank/DDBJ databases">
        <title>Actinomadura craniellae sp. nov. isolated from marine sponge Craniella sp.</title>
        <authorList>
            <person name="Li L."/>
            <person name="Xu Q.H."/>
            <person name="Lin H.W."/>
            <person name="Lu Y.H."/>
        </authorList>
    </citation>
    <scope>NUCLEOTIDE SEQUENCE [LARGE SCALE GENOMIC DNA]</scope>
    <source>
        <strain evidence="2 3">LHW63021</strain>
    </source>
</reference>
<dbReference type="EMBL" id="QLYX01000012">
    <property type="protein sequence ID" value="RAY12602.1"/>
    <property type="molecule type" value="Genomic_DNA"/>
</dbReference>
<name>A0A365H0J0_9ACTN</name>
<accession>A0A365H0J0</accession>
<dbReference type="PIRSF" id="PIRSF016184">
    <property type="entry name" value="PhzC_PhzF"/>
    <property type="match status" value="1"/>
</dbReference>
<dbReference type="OrthoDB" id="9788221at2"/>
<sequence length="293" mass="30117">MIRFTIVNMFAERACAGSALGVVTDARGLSDERMRQVATALDTDETAFVLPPAAPGATHRVRIFTPGGESPFGGHSCIGTAVTLVRDGLLPAGDVVQECGPGLHRLSADRTRATMSAAGPRPGGEIDPEPLLEATGLARADLAGTARAAGFGPLFHYLPVRDEAVRAARPDLGRMARLDLPDVFVFGWDAARRTAHGRLFAPGYGIPEDPACAGVALGLGLWLVAEGALPADAGTHGYGIDQGAEMGRPARLDCALTIGGDGSVTASVTGRVVPAVRGNLVLPAHPGTVPGPR</sequence>
<dbReference type="Proteomes" id="UP000251891">
    <property type="component" value="Unassembled WGS sequence"/>
</dbReference>
<keyword evidence="3" id="KW-1185">Reference proteome</keyword>
<comment type="caution">
    <text evidence="2">The sequence shown here is derived from an EMBL/GenBank/DDBJ whole genome shotgun (WGS) entry which is preliminary data.</text>
</comment>
<dbReference type="InterPro" id="IPR003719">
    <property type="entry name" value="Phenazine_PhzF-like"/>
</dbReference>
<proteinExistence type="predicted"/>
<dbReference type="RefSeq" id="WP_111870209.1">
    <property type="nucleotide sequence ID" value="NZ_QLYX01000012.1"/>
</dbReference>
<dbReference type="SUPFAM" id="SSF54506">
    <property type="entry name" value="Diaminopimelate epimerase-like"/>
    <property type="match status" value="1"/>
</dbReference>
<gene>
    <name evidence="2" type="ORF">DPM19_23670</name>
</gene>
<dbReference type="PANTHER" id="PTHR13774:SF32">
    <property type="entry name" value="ANTISENSE-ENHANCING SEQUENCE 1"/>
    <property type="match status" value="1"/>
</dbReference>
<dbReference type="Pfam" id="PF02567">
    <property type="entry name" value="PhzC-PhzF"/>
    <property type="match status" value="1"/>
</dbReference>
<dbReference type="NCBIfam" id="TIGR00654">
    <property type="entry name" value="PhzF_family"/>
    <property type="match status" value="1"/>
</dbReference>
<dbReference type="PANTHER" id="PTHR13774">
    <property type="entry name" value="PHENAZINE BIOSYNTHESIS PROTEIN"/>
    <property type="match status" value="1"/>
</dbReference>